<feature type="chain" id="PRO_5038566062" description="DUF8175 domain-containing protein" evidence="2">
    <location>
        <begin position="42"/>
        <end position="231"/>
    </location>
</feature>
<dbReference type="Proteomes" id="UP000198802">
    <property type="component" value="Unassembled WGS sequence"/>
</dbReference>
<dbReference type="InterPro" id="IPR058488">
    <property type="entry name" value="DUF8175"/>
</dbReference>
<keyword evidence="2" id="KW-0732">Signal</keyword>
<keyword evidence="5" id="KW-1185">Reference proteome</keyword>
<feature type="domain" description="DUF8175" evidence="3">
    <location>
        <begin position="35"/>
        <end position="198"/>
    </location>
</feature>
<evidence type="ECO:0000259" key="3">
    <source>
        <dbReference type="Pfam" id="PF26526"/>
    </source>
</evidence>
<dbReference type="Pfam" id="PF26526">
    <property type="entry name" value="DUF8175"/>
    <property type="match status" value="1"/>
</dbReference>
<evidence type="ECO:0000313" key="5">
    <source>
        <dbReference type="Proteomes" id="UP000198802"/>
    </source>
</evidence>
<evidence type="ECO:0000256" key="1">
    <source>
        <dbReference type="SAM" id="MobiDB-lite"/>
    </source>
</evidence>
<feature type="region of interest" description="Disordered" evidence="1">
    <location>
        <begin position="39"/>
        <end position="63"/>
    </location>
</feature>
<proteinExistence type="predicted"/>
<organism evidence="4 5">
    <name type="scientific">Parafrankia irregularis</name>
    <dbReference type="NCBI Taxonomy" id="795642"/>
    <lineage>
        <taxon>Bacteria</taxon>
        <taxon>Bacillati</taxon>
        <taxon>Actinomycetota</taxon>
        <taxon>Actinomycetes</taxon>
        <taxon>Frankiales</taxon>
        <taxon>Frankiaceae</taxon>
        <taxon>Parafrankia</taxon>
    </lineage>
</organism>
<sequence>MRRPPHTADRRHPGLTVAPRPCVAALLLLAVLAACTAPTRAGQEQPRTPTSTPALSDDPEAALPVLPPGNTITDNGVPLGFPHSTSGAVSAAVRWTSLLLPRTEADQAEILTTIATPSYLLQRTAGTLLDHVYAPPDLAPGSALFFRPLGTHLLATDPDQPVIAVLHASRVSGTRRPTVLVGSVTWELVWDGDDWRLADLHPTLPSAGLRVPETDSPAAVTAAGWDRFRRA</sequence>
<dbReference type="RefSeq" id="WP_054571256.1">
    <property type="nucleotide sequence ID" value="NZ_FAOZ01000049.1"/>
</dbReference>
<reference evidence="5" key="1">
    <citation type="submission" date="2015-11" db="EMBL/GenBank/DDBJ databases">
        <authorList>
            <person name="Varghese N."/>
        </authorList>
    </citation>
    <scope>NUCLEOTIDE SEQUENCE [LARGE SCALE GENOMIC DNA]</scope>
    <source>
        <strain evidence="5">DSM 45899</strain>
    </source>
</reference>
<dbReference type="AlphaFoldDB" id="A0A0S4R0E0"/>
<accession>A0A0S4R0E0</accession>
<name>A0A0S4R0E0_9ACTN</name>
<gene>
    <name evidence="4" type="ORF">Ga0074812_1497</name>
</gene>
<protein>
    <recommendedName>
        <fullName evidence="3">DUF8175 domain-containing protein</fullName>
    </recommendedName>
</protein>
<dbReference type="EMBL" id="FAOZ01000049">
    <property type="protein sequence ID" value="CUU60863.1"/>
    <property type="molecule type" value="Genomic_DNA"/>
</dbReference>
<evidence type="ECO:0000256" key="2">
    <source>
        <dbReference type="SAM" id="SignalP"/>
    </source>
</evidence>
<dbReference type="PROSITE" id="PS51257">
    <property type="entry name" value="PROKAR_LIPOPROTEIN"/>
    <property type="match status" value="1"/>
</dbReference>
<feature type="compositionally biased region" description="Polar residues" evidence="1">
    <location>
        <begin position="45"/>
        <end position="54"/>
    </location>
</feature>
<feature type="signal peptide" evidence="2">
    <location>
        <begin position="1"/>
        <end position="41"/>
    </location>
</feature>
<evidence type="ECO:0000313" key="4">
    <source>
        <dbReference type="EMBL" id="CUU60863.1"/>
    </source>
</evidence>